<accession>A0A931CIV4</accession>
<gene>
    <name evidence="1" type="ORF">I4J89_41430</name>
</gene>
<dbReference type="RefSeq" id="WP_196419695.1">
    <property type="nucleotide sequence ID" value="NZ_JADQTO010000032.1"/>
</dbReference>
<comment type="caution">
    <text evidence="1">The sequence shown here is derived from an EMBL/GenBank/DDBJ whole genome shotgun (WGS) entry which is preliminary data.</text>
</comment>
<proteinExistence type="predicted"/>
<name>A0A931CIV4_9ACTN</name>
<organism evidence="1 2">
    <name type="scientific">Actinoplanes aureus</name>
    <dbReference type="NCBI Taxonomy" id="2792083"/>
    <lineage>
        <taxon>Bacteria</taxon>
        <taxon>Bacillati</taxon>
        <taxon>Actinomycetota</taxon>
        <taxon>Actinomycetes</taxon>
        <taxon>Micromonosporales</taxon>
        <taxon>Micromonosporaceae</taxon>
        <taxon>Actinoplanes</taxon>
    </lineage>
</organism>
<reference evidence="1" key="1">
    <citation type="submission" date="2020-11" db="EMBL/GenBank/DDBJ databases">
        <title>Isolation and identification of active actinomycetes.</title>
        <authorList>
            <person name="Sun X."/>
        </authorList>
    </citation>
    <scope>NUCLEOTIDE SEQUENCE</scope>
    <source>
        <strain evidence="1">NEAU-A11</strain>
    </source>
</reference>
<sequence>MTPATSRTELFDGARRARTLRRLLKLRTAHKLPMPKRIDFGEFSSPVDGSVLRYLTLELDDDVDVTGWAKAVDAESFDELSVTGDTHTWTLATAQTEWRYDEPRVDWHHIRVTSRHNSRPRTDRTAVTA</sequence>
<evidence type="ECO:0000313" key="1">
    <source>
        <dbReference type="EMBL" id="MBG0567921.1"/>
    </source>
</evidence>
<dbReference type="Proteomes" id="UP000598146">
    <property type="component" value="Unassembled WGS sequence"/>
</dbReference>
<dbReference type="EMBL" id="JADQTO010000032">
    <property type="protein sequence ID" value="MBG0567921.1"/>
    <property type="molecule type" value="Genomic_DNA"/>
</dbReference>
<protein>
    <submittedName>
        <fullName evidence="1">Uncharacterized protein</fullName>
    </submittedName>
</protein>
<keyword evidence="2" id="KW-1185">Reference proteome</keyword>
<evidence type="ECO:0000313" key="2">
    <source>
        <dbReference type="Proteomes" id="UP000598146"/>
    </source>
</evidence>
<dbReference type="AlphaFoldDB" id="A0A931CIV4"/>